<feature type="domain" description="NAD(P)-binding" evidence="1">
    <location>
        <begin position="11"/>
        <end position="111"/>
    </location>
</feature>
<dbReference type="EMBL" id="CP115301">
    <property type="protein sequence ID" value="WBO69653.1"/>
    <property type="molecule type" value="Genomic_DNA"/>
</dbReference>
<dbReference type="Gene3D" id="3.40.50.720">
    <property type="entry name" value="NAD(P)-binding Rossmann-like Domain"/>
    <property type="match status" value="1"/>
</dbReference>
<dbReference type="RefSeq" id="WP_270086830.1">
    <property type="nucleotide sequence ID" value="NZ_CP115301.1"/>
</dbReference>
<dbReference type="InterPro" id="IPR036291">
    <property type="entry name" value="NAD(P)-bd_dom_sf"/>
</dbReference>
<dbReference type="SUPFAM" id="SSF51735">
    <property type="entry name" value="NAD(P)-binding Rossmann-fold domains"/>
    <property type="match status" value="1"/>
</dbReference>
<keyword evidence="2" id="KW-0614">Plasmid</keyword>
<keyword evidence="3" id="KW-1185">Reference proteome</keyword>
<dbReference type="Proteomes" id="UP001212326">
    <property type="component" value="Plasmid punmamed1"/>
</dbReference>
<geneLocation type="plasmid" evidence="2 3">
    <name>punmamed1</name>
</geneLocation>
<reference evidence="2 3" key="1">
    <citation type="submission" date="2022-12" db="EMBL/GenBank/DDBJ databases">
        <title>HUAS 2-6.</title>
        <authorList>
            <person name="Mo P."/>
        </authorList>
    </citation>
    <scope>NUCLEOTIDE SEQUENCE [LARGE SCALE GENOMIC DNA]</scope>
    <source>
        <strain evidence="2 3">HUAS 2-6</strain>
        <plasmid evidence="2 3">punmamed1</plasmid>
    </source>
</reference>
<evidence type="ECO:0000313" key="3">
    <source>
        <dbReference type="Proteomes" id="UP001212326"/>
    </source>
</evidence>
<organism evidence="2 3">
    <name type="scientific">Streptomyces camelliae</name>
    <dbReference type="NCBI Taxonomy" id="3004093"/>
    <lineage>
        <taxon>Bacteria</taxon>
        <taxon>Bacillati</taxon>
        <taxon>Actinomycetota</taxon>
        <taxon>Actinomycetes</taxon>
        <taxon>Kitasatosporales</taxon>
        <taxon>Streptomycetaceae</taxon>
        <taxon>Streptomyces</taxon>
    </lineage>
</organism>
<evidence type="ECO:0000259" key="1">
    <source>
        <dbReference type="Pfam" id="PF13460"/>
    </source>
</evidence>
<sequence>MSRTITFAVAGATGRLGRHIVDVLTERGYETVPMSRACGVDIVTGQGLAEALTGVDVIIDAASWPASDQQAAAEFFHASTRALHEAGRKAGVSHIVVASVIGADRFAAGFLAAKQVHEQLSLAGPLPARILRAAQFHEYVAEHLDRQQDGVAHIPAWPSQPVSARTVAEALADLALSPDAPAHPTPETPIPEIAGPRKETLAEAAALLGARRGIRVIAVDTPDANDPDAETYAGGGLLPSPHAKLAGPSFEEWVASRG</sequence>
<accession>A0ABY7PGA1</accession>
<gene>
    <name evidence="2" type="ORF">O1G22_43725</name>
</gene>
<evidence type="ECO:0000313" key="2">
    <source>
        <dbReference type="EMBL" id="WBO69653.1"/>
    </source>
</evidence>
<protein>
    <submittedName>
        <fullName evidence="2">NAD(P)H-binding protein</fullName>
    </submittedName>
</protein>
<name>A0ABY7PGA1_9ACTN</name>
<dbReference type="InterPro" id="IPR016040">
    <property type="entry name" value="NAD(P)-bd_dom"/>
</dbReference>
<proteinExistence type="predicted"/>
<dbReference type="Pfam" id="PF13460">
    <property type="entry name" value="NAD_binding_10"/>
    <property type="match status" value="1"/>
</dbReference>